<proteinExistence type="predicted"/>
<gene>
    <name evidence="1" type="ORF">FOL47_006588</name>
</gene>
<dbReference type="AlphaFoldDB" id="A0A7J6MXY7"/>
<protein>
    <submittedName>
        <fullName evidence="1">Uncharacterized protein</fullName>
    </submittedName>
</protein>
<comment type="caution">
    <text evidence="1">The sequence shown here is derived from an EMBL/GenBank/DDBJ whole genome shotgun (WGS) entry which is preliminary data.</text>
</comment>
<organism evidence="1 2">
    <name type="scientific">Perkinsus chesapeaki</name>
    <name type="common">Clam parasite</name>
    <name type="synonym">Perkinsus andrewsi</name>
    <dbReference type="NCBI Taxonomy" id="330153"/>
    <lineage>
        <taxon>Eukaryota</taxon>
        <taxon>Sar</taxon>
        <taxon>Alveolata</taxon>
        <taxon>Perkinsozoa</taxon>
        <taxon>Perkinsea</taxon>
        <taxon>Perkinsida</taxon>
        <taxon>Perkinsidae</taxon>
        <taxon>Perkinsus</taxon>
    </lineage>
</organism>
<dbReference type="OrthoDB" id="432486at2759"/>
<accession>A0A7J6MXY7</accession>
<reference evidence="1 2" key="1">
    <citation type="submission" date="2020-04" db="EMBL/GenBank/DDBJ databases">
        <title>Perkinsus chesapeaki whole genome sequence.</title>
        <authorList>
            <person name="Bogema D.R."/>
        </authorList>
    </citation>
    <scope>NUCLEOTIDE SEQUENCE [LARGE SCALE GENOMIC DNA]</scope>
    <source>
        <strain evidence="1">ATCC PRA-425</strain>
    </source>
</reference>
<keyword evidence="2" id="KW-1185">Reference proteome</keyword>
<dbReference type="Proteomes" id="UP000591131">
    <property type="component" value="Unassembled WGS sequence"/>
</dbReference>
<name>A0A7J6MXY7_PERCH</name>
<evidence type="ECO:0000313" key="2">
    <source>
        <dbReference type="Proteomes" id="UP000591131"/>
    </source>
</evidence>
<sequence length="274" mass="30290">MAVDGLRLSDRDMSSGGSDMAVLSDLVNTLSNSRLSLDQHAVVVGAAPAVADSGTILTTAEELAKDGNNMAARLNSVEETINRQLHGVRKVEAGHWDELNRTHYNIHSTRVQQENNEKSRQACLVANNEASVELNNLLRDMISGAEQINDDVATANKVKRRMEMDIAKFNDRISSLDAWLVNMDKWTKFVLDQTAHLDRAQARLLRWGDETKGTLNTHEVSMVKLGREIFNLETSILSVQETLMAAAARVGYKPVMLTIPEAGGGNDWLYTPFT</sequence>
<evidence type="ECO:0000313" key="1">
    <source>
        <dbReference type="EMBL" id="KAF4676197.1"/>
    </source>
</evidence>
<dbReference type="EMBL" id="JAAPAO010000037">
    <property type="protein sequence ID" value="KAF4676197.1"/>
    <property type="molecule type" value="Genomic_DNA"/>
</dbReference>